<comment type="caution">
    <text evidence="1">The sequence shown here is derived from an EMBL/GenBank/DDBJ whole genome shotgun (WGS) entry which is preliminary data.</text>
</comment>
<dbReference type="RefSeq" id="WP_086971068.1">
    <property type="nucleotide sequence ID" value="NZ_FCOJ02000035.1"/>
</dbReference>
<reference evidence="1" key="1">
    <citation type="submission" date="2016-01" db="EMBL/GenBank/DDBJ databases">
        <authorList>
            <person name="Peeters C."/>
        </authorList>
    </citation>
    <scope>NUCLEOTIDE SEQUENCE [LARGE SCALE GENOMIC DNA]</scope>
    <source>
        <strain evidence="1">LMG 29325</strain>
    </source>
</reference>
<evidence type="ECO:0000313" key="2">
    <source>
        <dbReference type="Proteomes" id="UP000054596"/>
    </source>
</evidence>
<proteinExistence type="predicted"/>
<evidence type="ECO:0000313" key="1">
    <source>
        <dbReference type="EMBL" id="SAK72858.1"/>
    </source>
</evidence>
<keyword evidence="2" id="KW-1185">Reference proteome</keyword>
<organism evidence="1 2">
    <name type="scientific">Caballeronia glebae</name>
    <dbReference type="NCBI Taxonomy" id="1777143"/>
    <lineage>
        <taxon>Bacteria</taxon>
        <taxon>Pseudomonadati</taxon>
        <taxon>Pseudomonadota</taxon>
        <taxon>Betaproteobacteria</taxon>
        <taxon>Burkholderiales</taxon>
        <taxon>Burkholderiaceae</taxon>
        <taxon>Caballeronia</taxon>
    </lineage>
</organism>
<accession>A0A158BRY6</accession>
<dbReference type="EMBL" id="FCOJ02000035">
    <property type="protein sequence ID" value="SAK72858.1"/>
    <property type="molecule type" value="Genomic_DNA"/>
</dbReference>
<dbReference type="AlphaFoldDB" id="A0A158BRY6"/>
<sequence length="155" mass="15795">MLNLLTQGSDFLWTGGPVAAPSVVLQPGKFALCLSRVNGEYDVLVTRRPDSLPVATTTTLGGIIAGSGTTVAADGTLSAAGTNIVNLASYAIVTLDLTPILKGAPEILFNLPIPVGMTVLSISHPPAAGTLAEFTPQVKNSASSVAHRAATQHHA</sequence>
<dbReference type="Proteomes" id="UP000054596">
    <property type="component" value="Unassembled WGS sequence"/>
</dbReference>
<gene>
    <name evidence="1" type="ORF">AWB82_04476</name>
</gene>
<name>A0A158BRY6_9BURK</name>
<protein>
    <submittedName>
        <fullName evidence="1">Uncharacterized protein</fullName>
    </submittedName>
</protein>